<gene>
    <name evidence="3" type="ORF">Pla111_11000</name>
</gene>
<organism evidence="3 4">
    <name type="scientific">Botrimarina hoheduenensis</name>
    <dbReference type="NCBI Taxonomy" id="2528000"/>
    <lineage>
        <taxon>Bacteria</taxon>
        <taxon>Pseudomonadati</taxon>
        <taxon>Planctomycetota</taxon>
        <taxon>Planctomycetia</taxon>
        <taxon>Pirellulales</taxon>
        <taxon>Lacipirellulaceae</taxon>
        <taxon>Botrimarina</taxon>
    </lineage>
</organism>
<keyword evidence="4" id="KW-1185">Reference proteome</keyword>
<dbReference type="Proteomes" id="UP000318995">
    <property type="component" value="Unassembled WGS sequence"/>
</dbReference>
<feature type="domain" description="3-keto-alpha-glucoside-1,2-lyase/3-keto-2-hydroxy-glucal hydratase" evidence="2">
    <location>
        <begin position="25"/>
        <end position="209"/>
    </location>
</feature>
<protein>
    <recommendedName>
        <fullName evidence="2">3-keto-alpha-glucoside-1,2-lyase/3-keto-2-hydroxy-glucal hydratase domain-containing protein</fullName>
    </recommendedName>
</protein>
<dbReference type="GO" id="GO:0016787">
    <property type="term" value="F:hydrolase activity"/>
    <property type="evidence" value="ECO:0007669"/>
    <property type="project" value="InterPro"/>
</dbReference>
<dbReference type="EMBL" id="SJPH01000002">
    <property type="protein sequence ID" value="TWT47486.1"/>
    <property type="molecule type" value="Genomic_DNA"/>
</dbReference>
<feature type="chain" id="PRO_5022862944" description="3-keto-alpha-glucoside-1,2-lyase/3-keto-2-hydroxy-glucal hydratase domain-containing protein" evidence="1">
    <location>
        <begin position="24"/>
        <end position="212"/>
    </location>
</feature>
<keyword evidence="1" id="KW-0732">Signal</keyword>
<proteinExistence type="predicted"/>
<comment type="caution">
    <text evidence="3">The sequence shown here is derived from an EMBL/GenBank/DDBJ whole genome shotgun (WGS) entry which is preliminary data.</text>
</comment>
<evidence type="ECO:0000259" key="2">
    <source>
        <dbReference type="Pfam" id="PF06439"/>
    </source>
</evidence>
<dbReference type="Pfam" id="PF06439">
    <property type="entry name" value="3keto-disac_hyd"/>
    <property type="match status" value="1"/>
</dbReference>
<accession>A0A5C5W9D2</accession>
<dbReference type="RefSeq" id="WP_146572144.1">
    <property type="nucleotide sequence ID" value="NZ_SJPH01000002.1"/>
</dbReference>
<feature type="signal peptide" evidence="1">
    <location>
        <begin position="1"/>
        <end position="23"/>
    </location>
</feature>
<dbReference type="AlphaFoldDB" id="A0A5C5W9D2"/>
<sequence length="212" mass="23915" precursor="true">MTRSISLALSVALLVSGFSTASANDWVSLFNGKDLTGWRASEHPETFRVEEGLIVANGERSHLYYVGPVCKADFRNFEWRCEVMLEPGSNSGMYFHTEYQDVGWPERGYEAQLNNTQSDRKKTGGLYDIADVMDVSPVRDNEWFTQHVIVRGKRIIVKVNDQVVTDYTEPDDADSQPNRRGGRLLSHGTIALQGHDPGSTARFRKIEVKPFD</sequence>
<dbReference type="InterPro" id="IPR010496">
    <property type="entry name" value="AL/BT2_dom"/>
</dbReference>
<dbReference type="OrthoDB" id="242352at2"/>
<evidence type="ECO:0000256" key="1">
    <source>
        <dbReference type="SAM" id="SignalP"/>
    </source>
</evidence>
<name>A0A5C5W9D2_9BACT</name>
<dbReference type="Gene3D" id="2.60.120.560">
    <property type="entry name" value="Exo-inulinase, domain 1"/>
    <property type="match status" value="1"/>
</dbReference>
<evidence type="ECO:0000313" key="3">
    <source>
        <dbReference type="EMBL" id="TWT47486.1"/>
    </source>
</evidence>
<evidence type="ECO:0000313" key="4">
    <source>
        <dbReference type="Proteomes" id="UP000318995"/>
    </source>
</evidence>
<reference evidence="3 4" key="1">
    <citation type="submission" date="2019-02" db="EMBL/GenBank/DDBJ databases">
        <title>Deep-cultivation of Planctomycetes and their phenomic and genomic characterization uncovers novel biology.</title>
        <authorList>
            <person name="Wiegand S."/>
            <person name="Jogler M."/>
            <person name="Boedeker C."/>
            <person name="Pinto D."/>
            <person name="Vollmers J."/>
            <person name="Rivas-Marin E."/>
            <person name="Kohn T."/>
            <person name="Peeters S.H."/>
            <person name="Heuer A."/>
            <person name="Rast P."/>
            <person name="Oberbeckmann S."/>
            <person name="Bunk B."/>
            <person name="Jeske O."/>
            <person name="Meyerdierks A."/>
            <person name="Storesund J.E."/>
            <person name="Kallscheuer N."/>
            <person name="Luecker S."/>
            <person name="Lage O.M."/>
            <person name="Pohl T."/>
            <person name="Merkel B.J."/>
            <person name="Hornburger P."/>
            <person name="Mueller R.-W."/>
            <person name="Bruemmer F."/>
            <person name="Labrenz M."/>
            <person name="Spormann A.M."/>
            <person name="Op Den Camp H."/>
            <person name="Overmann J."/>
            <person name="Amann R."/>
            <person name="Jetten M.S.M."/>
            <person name="Mascher T."/>
            <person name="Medema M.H."/>
            <person name="Devos D.P."/>
            <person name="Kaster A.-K."/>
            <person name="Ovreas L."/>
            <person name="Rohde M."/>
            <person name="Galperin M.Y."/>
            <person name="Jogler C."/>
        </authorList>
    </citation>
    <scope>NUCLEOTIDE SEQUENCE [LARGE SCALE GENOMIC DNA]</scope>
    <source>
        <strain evidence="3 4">Pla111</strain>
    </source>
</reference>